<keyword evidence="4 5" id="KW-0472">Membrane</keyword>
<evidence type="ECO:0000256" key="2">
    <source>
        <dbReference type="ARBA" id="ARBA00022692"/>
    </source>
</evidence>
<dbReference type="PANTHER" id="PTHR47023:SF1">
    <property type="entry name" value="SEX PEPTIDE RECEPTOR"/>
    <property type="match status" value="1"/>
</dbReference>
<dbReference type="OrthoDB" id="6101772at2759"/>
<dbReference type="Proteomes" id="UP000242188">
    <property type="component" value="Unassembled WGS sequence"/>
</dbReference>
<feature type="domain" description="G-protein coupled receptors family 1 profile" evidence="6">
    <location>
        <begin position="74"/>
        <end position="358"/>
    </location>
</feature>
<evidence type="ECO:0000313" key="7">
    <source>
        <dbReference type="EMBL" id="OWF45844.1"/>
    </source>
</evidence>
<gene>
    <name evidence="7" type="ORF">KP79_PYT07241</name>
</gene>
<dbReference type="SUPFAM" id="SSF81321">
    <property type="entry name" value="Family A G protein-coupled receptor-like"/>
    <property type="match status" value="1"/>
</dbReference>
<keyword evidence="7" id="KW-0675">Receptor</keyword>
<keyword evidence="3 5" id="KW-1133">Transmembrane helix</keyword>
<sequence length="409" mass="46741">MAWNRTLEVTNMTSTVGLNVTNSTADGGGNFTQDEYYYYYYYNEPPPYQVRPIAVEIPFKGFVYPVLAIVTILGNILTVSVFIKERMRTATSVLLICLAVSDSVICASLLPNFLYLYPTGNFKTYVMYGWCVALQILSNIYRVARTTSNWITAAIGLQRYIIVRLPFKAKRICTIKTSLLTCVFITIASLLIHLLQFLALEIIPSTPSSTLTNGTLPTGCIKQFPVWIIDTFQDMKRMVWMHYLFTGIFSGLLPCLLLLITTVLLVLQLRRRRKNLGKNGCHGDASDKNTRRVTRFVIVILIVFLLAEMQDAVAFFIYVYEISSDKDRKVLSREADMTWDTFTVLIALLSYHVNFWIYLLMSKQFRCVLRARFCPRDGFRVNKRDDRLTTASFLPENSTSQMSSTQKAV</sequence>
<organism evidence="7 8">
    <name type="scientific">Mizuhopecten yessoensis</name>
    <name type="common">Japanese scallop</name>
    <name type="synonym">Patinopecten yessoensis</name>
    <dbReference type="NCBI Taxonomy" id="6573"/>
    <lineage>
        <taxon>Eukaryota</taxon>
        <taxon>Metazoa</taxon>
        <taxon>Spiralia</taxon>
        <taxon>Lophotrochozoa</taxon>
        <taxon>Mollusca</taxon>
        <taxon>Bivalvia</taxon>
        <taxon>Autobranchia</taxon>
        <taxon>Pteriomorphia</taxon>
        <taxon>Pectinida</taxon>
        <taxon>Pectinoidea</taxon>
        <taxon>Pectinidae</taxon>
        <taxon>Mizuhopecten</taxon>
    </lineage>
</organism>
<dbReference type="PRINTS" id="PR00237">
    <property type="entry name" value="GPCRRHODOPSN"/>
</dbReference>
<evidence type="ECO:0000256" key="1">
    <source>
        <dbReference type="ARBA" id="ARBA00004370"/>
    </source>
</evidence>
<feature type="transmembrane region" description="Helical" evidence="5">
    <location>
        <begin position="90"/>
        <end position="110"/>
    </location>
</feature>
<dbReference type="GO" id="GO:0008528">
    <property type="term" value="F:G protein-coupled peptide receptor activity"/>
    <property type="evidence" value="ECO:0007669"/>
    <property type="project" value="InterPro"/>
</dbReference>
<proteinExistence type="predicted"/>
<evidence type="ECO:0000256" key="5">
    <source>
        <dbReference type="SAM" id="Phobius"/>
    </source>
</evidence>
<feature type="transmembrane region" description="Helical" evidence="5">
    <location>
        <begin position="122"/>
        <end position="141"/>
    </location>
</feature>
<protein>
    <submittedName>
        <fullName evidence="7">FMRFamide receptor</fullName>
    </submittedName>
</protein>
<feature type="transmembrane region" description="Helical" evidence="5">
    <location>
        <begin position="296"/>
        <end position="319"/>
    </location>
</feature>
<feature type="transmembrane region" description="Helical" evidence="5">
    <location>
        <begin position="62"/>
        <end position="83"/>
    </location>
</feature>
<evidence type="ECO:0000256" key="3">
    <source>
        <dbReference type="ARBA" id="ARBA00022989"/>
    </source>
</evidence>
<feature type="transmembrane region" description="Helical" evidence="5">
    <location>
        <begin position="339"/>
        <end position="360"/>
    </location>
</feature>
<evidence type="ECO:0000259" key="6">
    <source>
        <dbReference type="PROSITE" id="PS50262"/>
    </source>
</evidence>
<dbReference type="AlphaFoldDB" id="A0A210QAT6"/>
<dbReference type="InterPro" id="IPR017452">
    <property type="entry name" value="GPCR_Rhodpsn_7TM"/>
</dbReference>
<accession>A0A210QAT6</accession>
<evidence type="ECO:0000256" key="4">
    <source>
        <dbReference type="ARBA" id="ARBA00023136"/>
    </source>
</evidence>
<dbReference type="PROSITE" id="PS50262">
    <property type="entry name" value="G_PROTEIN_RECEP_F1_2"/>
    <property type="match status" value="1"/>
</dbReference>
<dbReference type="EMBL" id="NEDP02004373">
    <property type="protein sequence ID" value="OWF45844.1"/>
    <property type="molecule type" value="Genomic_DNA"/>
</dbReference>
<dbReference type="PANTHER" id="PTHR47023">
    <property type="entry name" value="SEX PEPTIDE RECEPTOR"/>
    <property type="match status" value="1"/>
</dbReference>
<evidence type="ECO:0000313" key="8">
    <source>
        <dbReference type="Proteomes" id="UP000242188"/>
    </source>
</evidence>
<comment type="subcellular location">
    <subcellularLocation>
        <location evidence="1">Membrane</location>
    </subcellularLocation>
</comment>
<dbReference type="InterPro" id="IPR019427">
    <property type="entry name" value="7TM_GPCR_serpentine_rcpt_Srw"/>
</dbReference>
<dbReference type="Pfam" id="PF10324">
    <property type="entry name" value="7TM_GPCR_Srw"/>
    <property type="match status" value="1"/>
</dbReference>
<dbReference type="CDD" id="cd14978">
    <property type="entry name" value="7tmA_FMRFamide_R-like"/>
    <property type="match status" value="1"/>
</dbReference>
<reference evidence="7 8" key="1">
    <citation type="journal article" date="2017" name="Nat. Ecol. Evol.">
        <title>Scallop genome provides insights into evolution of bilaterian karyotype and development.</title>
        <authorList>
            <person name="Wang S."/>
            <person name="Zhang J."/>
            <person name="Jiao W."/>
            <person name="Li J."/>
            <person name="Xun X."/>
            <person name="Sun Y."/>
            <person name="Guo X."/>
            <person name="Huan P."/>
            <person name="Dong B."/>
            <person name="Zhang L."/>
            <person name="Hu X."/>
            <person name="Sun X."/>
            <person name="Wang J."/>
            <person name="Zhao C."/>
            <person name="Wang Y."/>
            <person name="Wang D."/>
            <person name="Huang X."/>
            <person name="Wang R."/>
            <person name="Lv J."/>
            <person name="Li Y."/>
            <person name="Zhang Z."/>
            <person name="Liu B."/>
            <person name="Lu W."/>
            <person name="Hui Y."/>
            <person name="Liang J."/>
            <person name="Zhou Z."/>
            <person name="Hou R."/>
            <person name="Li X."/>
            <person name="Liu Y."/>
            <person name="Li H."/>
            <person name="Ning X."/>
            <person name="Lin Y."/>
            <person name="Zhao L."/>
            <person name="Xing Q."/>
            <person name="Dou J."/>
            <person name="Li Y."/>
            <person name="Mao J."/>
            <person name="Guo H."/>
            <person name="Dou H."/>
            <person name="Li T."/>
            <person name="Mu C."/>
            <person name="Jiang W."/>
            <person name="Fu Q."/>
            <person name="Fu X."/>
            <person name="Miao Y."/>
            <person name="Liu J."/>
            <person name="Yu Q."/>
            <person name="Li R."/>
            <person name="Liao H."/>
            <person name="Li X."/>
            <person name="Kong Y."/>
            <person name="Jiang Z."/>
            <person name="Chourrout D."/>
            <person name="Li R."/>
            <person name="Bao Z."/>
        </authorList>
    </citation>
    <scope>NUCLEOTIDE SEQUENCE [LARGE SCALE GENOMIC DNA]</scope>
    <source>
        <strain evidence="7 8">PY_sf001</strain>
    </source>
</reference>
<feature type="transmembrane region" description="Helical" evidence="5">
    <location>
        <begin position="178"/>
        <end position="199"/>
    </location>
</feature>
<dbReference type="InterPro" id="IPR053071">
    <property type="entry name" value="GPCR1-related_rcpt"/>
</dbReference>
<name>A0A210QAT6_MIZYE</name>
<keyword evidence="2 5" id="KW-0812">Transmembrane</keyword>
<comment type="caution">
    <text evidence="7">The sequence shown here is derived from an EMBL/GenBank/DDBJ whole genome shotgun (WGS) entry which is preliminary data.</text>
</comment>
<feature type="transmembrane region" description="Helical" evidence="5">
    <location>
        <begin position="240"/>
        <end position="267"/>
    </location>
</feature>
<dbReference type="InterPro" id="IPR000276">
    <property type="entry name" value="GPCR_Rhodpsn"/>
</dbReference>
<dbReference type="GO" id="GO:0016020">
    <property type="term" value="C:membrane"/>
    <property type="evidence" value="ECO:0007669"/>
    <property type="project" value="UniProtKB-SubCell"/>
</dbReference>
<keyword evidence="8" id="KW-1185">Reference proteome</keyword>
<dbReference type="SMART" id="SM01381">
    <property type="entry name" value="7TM_GPCR_Srsx"/>
    <property type="match status" value="1"/>
</dbReference>
<dbReference type="Gene3D" id="1.20.1070.10">
    <property type="entry name" value="Rhodopsin 7-helix transmembrane proteins"/>
    <property type="match status" value="1"/>
</dbReference>